<dbReference type="RefSeq" id="WP_115480847.1">
    <property type="nucleotide sequence ID" value="NZ_QRCT01000012.1"/>
</dbReference>
<evidence type="ECO:0000313" key="3">
    <source>
        <dbReference type="Proteomes" id="UP000255036"/>
    </source>
</evidence>
<protein>
    <recommendedName>
        <fullName evidence="1">Transglutaminase-like domain-containing protein</fullName>
    </recommendedName>
</protein>
<dbReference type="InterPro" id="IPR038765">
    <property type="entry name" value="Papain-like_cys_pep_sf"/>
</dbReference>
<sequence>MKKFLLLTMICIGVMIGGCSQVKKGTISSSAKEETGSDIKISEDVNSQNTKYDFKYNPYVLSKEFLIKYGKEYFDFYKNFVDAYLNYESSCSCPKEEYSYEVDFLTNSNFLMFNADAYFDNEKSIYDEETKTIHWVYESNSKKEHDRKIKEFENQVATYMCCLQKGDNDFEKTIALYKEFNSRMKYNKNLDDESPYHALMEGTGKCTSFSGAYCHLLLQVGVDSLTNGGFSQKSGGHSWNIVHLDDKDYFMDTTYEVGSKGSAGKGLLYFGMSKEEREEIGGFSIYNSQYGDVNDLKIQDYLDSGNRYSIFRNCVNFELKRNRGCVVYYNKGNCEPKEFYYKK</sequence>
<evidence type="ECO:0000313" key="2">
    <source>
        <dbReference type="EMBL" id="RDU24614.1"/>
    </source>
</evidence>
<dbReference type="AlphaFoldDB" id="A0A371AYE6"/>
<dbReference type="InterPro" id="IPR002931">
    <property type="entry name" value="Transglutaminase-like"/>
</dbReference>
<comment type="caution">
    <text evidence="2">The sequence shown here is derived from an EMBL/GenBank/DDBJ whole genome shotgun (WGS) entry which is preliminary data.</text>
</comment>
<dbReference type="OrthoDB" id="9788327at2"/>
<accession>A0A371AYE6</accession>
<dbReference type="Gene3D" id="3.10.620.30">
    <property type="match status" value="1"/>
</dbReference>
<feature type="domain" description="Transglutaminase-like" evidence="1">
    <location>
        <begin position="164"/>
        <end position="248"/>
    </location>
</feature>
<keyword evidence="3" id="KW-1185">Reference proteome</keyword>
<dbReference type="EMBL" id="QRCT01000012">
    <property type="protein sequence ID" value="RDU24614.1"/>
    <property type="molecule type" value="Genomic_DNA"/>
</dbReference>
<proteinExistence type="predicted"/>
<organism evidence="2 3">
    <name type="scientific">Anaerosacchariphilus polymeriproducens</name>
    <dbReference type="NCBI Taxonomy" id="1812858"/>
    <lineage>
        <taxon>Bacteria</taxon>
        <taxon>Bacillati</taxon>
        <taxon>Bacillota</taxon>
        <taxon>Clostridia</taxon>
        <taxon>Lachnospirales</taxon>
        <taxon>Lachnospiraceae</taxon>
        <taxon>Anaerosacchariphilus</taxon>
    </lineage>
</organism>
<dbReference type="Pfam" id="PF01841">
    <property type="entry name" value="Transglut_core"/>
    <property type="match status" value="1"/>
</dbReference>
<dbReference type="SUPFAM" id="SSF54001">
    <property type="entry name" value="Cysteine proteinases"/>
    <property type="match status" value="1"/>
</dbReference>
<reference evidence="2 3" key="1">
    <citation type="submission" date="2018-07" db="EMBL/GenBank/DDBJ databases">
        <title>Anaerosacharophilus polymeroproducens gen. nov. sp. nov., an anaerobic bacterium isolated from salt field.</title>
        <authorList>
            <person name="Kim W."/>
            <person name="Yang S.-H."/>
            <person name="Oh J."/>
            <person name="Lee J.-H."/>
            <person name="Kwon K.K."/>
        </authorList>
    </citation>
    <scope>NUCLEOTIDE SEQUENCE [LARGE SCALE GENOMIC DNA]</scope>
    <source>
        <strain evidence="2 3">MCWD5</strain>
    </source>
</reference>
<dbReference type="Proteomes" id="UP000255036">
    <property type="component" value="Unassembled WGS sequence"/>
</dbReference>
<dbReference type="PROSITE" id="PS51257">
    <property type="entry name" value="PROKAR_LIPOPROTEIN"/>
    <property type="match status" value="1"/>
</dbReference>
<name>A0A371AYE6_9FIRM</name>
<evidence type="ECO:0000259" key="1">
    <source>
        <dbReference type="Pfam" id="PF01841"/>
    </source>
</evidence>
<gene>
    <name evidence="2" type="ORF">DWV06_03885</name>
</gene>